<gene>
    <name evidence="1" type="ORF">B0H67DRAFT_659328</name>
</gene>
<keyword evidence="2" id="KW-1185">Reference proteome</keyword>
<name>A0AA40E6C3_9PEZI</name>
<dbReference type="AlphaFoldDB" id="A0AA40E6C3"/>
<accession>A0AA40E6C3</accession>
<evidence type="ECO:0000313" key="1">
    <source>
        <dbReference type="EMBL" id="KAK0725646.1"/>
    </source>
</evidence>
<comment type="caution">
    <text evidence="1">The sequence shown here is derived from an EMBL/GenBank/DDBJ whole genome shotgun (WGS) entry which is preliminary data.</text>
</comment>
<feature type="non-terminal residue" evidence="1">
    <location>
        <position position="1"/>
    </location>
</feature>
<reference evidence="1" key="1">
    <citation type="submission" date="2023-06" db="EMBL/GenBank/DDBJ databases">
        <title>Genome-scale phylogeny and comparative genomics of the fungal order Sordariales.</title>
        <authorList>
            <consortium name="Lawrence Berkeley National Laboratory"/>
            <person name="Hensen N."/>
            <person name="Bonometti L."/>
            <person name="Westerberg I."/>
            <person name="Brannstrom I.O."/>
            <person name="Guillou S."/>
            <person name="Cros-Aarteil S."/>
            <person name="Calhoun S."/>
            <person name="Haridas S."/>
            <person name="Kuo A."/>
            <person name="Mondo S."/>
            <person name="Pangilinan J."/>
            <person name="Riley R."/>
            <person name="Labutti K."/>
            <person name="Andreopoulos B."/>
            <person name="Lipzen A."/>
            <person name="Chen C."/>
            <person name="Yanf M."/>
            <person name="Daum C."/>
            <person name="Ng V."/>
            <person name="Clum A."/>
            <person name="Steindorff A."/>
            <person name="Ohm R."/>
            <person name="Martin F."/>
            <person name="Silar P."/>
            <person name="Natvig D."/>
            <person name="Lalanne C."/>
            <person name="Gautier V."/>
            <person name="Ament-Velasquez S.L."/>
            <person name="Kruys A."/>
            <person name="Hutchinson M.I."/>
            <person name="Powell A.J."/>
            <person name="Barry K."/>
            <person name="Miller A.N."/>
            <person name="Grigoriev I.V."/>
            <person name="Debuchy R."/>
            <person name="Gladieux P."/>
            <person name="Thoren M.H."/>
            <person name="Johannesson H."/>
        </authorList>
    </citation>
    <scope>NUCLEOTIDE SEQUENCE</scope>
    <source>
        <strain evidence="1">SMH4607-1</strain>
    </source>
</reference>
<sequence length="219" mass="23378">NPIGNGLDAFRASFSSICQGRKTSSPDVAGLMCSVDNCTDLQNVVLDLLSALRNLRAIRLLGSKTNHGPLRSDLLKLNSAVSSDGFDLDRIKPLLISALDGHSGDALIWKHVYGAVTESTPPPRPVASSLRQTALLHTTSGLANSSEYRLDVDPVLILSTSGSAVSTKHTLDAWQVSKQRLRPSPRGAWTVAIRSLVAMGGANGRRARKRTTCWPGLAT</sequence>
<dbReference type="EMBL" id="JAUKUA010000002">
    <property type="protein sequence ID" value="KAK0725646.1"/>
    <property type="molecule type" value="Genomic_DNA"/>
</dbReference>
<organism evidence="1 2">
    <name type="scientific">Lasiosphaeris hirsuta</name>
    <dbReference type="NCBI Taxonomy" id="260670"/>
    <lineage>
        <taxon>Eukaryota</taxon>
        <taxon>Fungi</taxon>
        <taxon>Dikarya</taxon>
        <taxon>Ascomycota</taxon>
        <taxon>Pezizomycotina</taxon>
        <taxon>Sordariomycetes</taxon>
        <taxon>Sordariomycetidae</taxon>
        <taxon>Sordariales</taxon>
        <taxon>Lasiosphaeriaceae</taxon>
        <taxon>Lasiosphaeris</taxon>
    </lineage>
</organism>
<protein>
    <submittedName>
        <fullName evidence="1">Uncharacterized protein</fullName>
    </submittedName>
</protein>
<evidence type="ECO:0000313" key="2">
    <source>
        <dbReference type="Proteomes" id="UP001172102"/>
    </source>
</evidence>
<dbReference type="Proteomes" id="UP001172102">
    <property type="component" value="Unassembled WGS sequence"/>
</dbReference>
<proteinExistence type="predicted"/>